<dbReference type="Pfam" id="PF00381">
    <property type="entry name" value="PTS-HPr"/>
    <property type="match status" value="1"/>
</dbReference>
<dbReference type="PRINTS" id="PR00107">
    <property type="entry name" value="PHOSPHOCPHPR"/>
</dbReference>
<dbReference type="GO" id="GO:0005737">
    <property type="term" value="C:cytoplasm"/>
    <property type="evidence" value="ECO:0007669"/>
    <property type="project" value="UniProtKB-SubCell"/>
</dbReference>
<comment type="function">
    <text evidence="1">General (non sugar-specific) component of the phosphoenolpyruvate-dependent sugar phosphotransferase system (sugar PTS). This major carbohydrate active-transport system catalyzes the phosphorylation of incoming sugar substrates concomitantly with their translocation across the cell membrane. The phosphoryl group from phosphoenolpyruvate (PEP) is transferred to the phosphoryl carrier protein HPr by enzyme I. Phospho-HPr then transfers it to the PTS EIIA domain.</text>
</comment>
<dbReference type="PANTHER" id="PTHR33705">
    <property type="entry name" value="PHOSPHOCARRIER PROTEIN HPR"/>
    <property type="match status" value="1"/>
</dbReference>
<dbReference type="OrthoDB" id="9809047at2"/>
<dbReference type="EMBL" id="CP001737">
    <property type="protein sequence ID" value="ACV78552.1"/>
    <property type="molecule type" value="Genomic_DNA"/>
</dbReference>
<keyword evidence="4" id="KW-0963">Cytoplasm</keyword>
<dbReference type="InterPro" id="IPR050399">
    <property type="entry name" value="HPr"/>
</dbReference>
<evidence type="ECO:0000256" key="4">
    <source>
        <dbReference type="ARBA" id="ARBA00022490"/>
    </source>
</evidence>
<dbReference type="PROSITE" id="PS51350">
    <property type="entry name" value="PTS_HPR_DOM"/>
    <property type="match status" value="1"/>
</dbReference>
<dbReference type="KEGG" id="nml:Namu_2174"/>
<keyword evidence="7" id="KW-0808">Transferase</keyword>
<evidence type="ECO:0000256" key="3">
    <source>
        <dbReference type="ARBA" id="ARBA00020422"/>
    </source>
</evidence>
<gene>
    <name evidence="7" type="ordered locus">Namu_2174</name>
</gene>
<comment type="subcellular location">
    <subcellularLocation>
        <location evidence="2">Cytoplasm</location>
    </subcellularLocation>
</comment>
<evidence type="ECO:0000259" key="6">
    <source>
        <dbReference type="PROSITE" id="PS51350"/>
    </source>
</evidence>
<dbReference type="InterPro" id="IPR035895">
    <property type="entry name" value="HPr-like_sf"/>
</dbReference>
<dbReference type="PROSITE" id="PS00369">
    <property type="entry name" value="PTS_HPR_HIS"/>
    <property type="match status" value="1"/>
</dbReference>
<keyword evidence="5" id="KW-0598">Phosphotransferase system</keyword>
<dbReference type="InterPro" id="IPR000032">
    <property type="entry name" value="HPr-like"/>
</dbReference>
<evidence type="ECO:0000256" key="1">
    <source>
        <dbReference type="ARBA" id="ARBA00003681"/>
    </source>
</evidence>
<keyword evidence="8" id="KW-1185">Reference proteome</keyword>
<organism evidence="7 8">
    <name type="scientific">Nakamurella multipartita (strain ATCC 700099 / DSM 44233 / CIP 104796 / JCM 9543 / NBRC 105858 / Y-104)</name>
    <name type="common">Microsphaera multipartita</name>
    <dbReference type="NCBI Taxonomy" id="479431"/>
    <lineage>
        <taxon>Bacteria</taxon>
        <taxon>Bacillati</taxon>
        <taxon>Actinomycetota</taxon>
        <taxon>Actinomycetes</taxon>
        <taxon>Nakamurellales</taxon>
        <taxon>Nakamurellaceae</taxon>
        <taxon>Nakamurella</taxon>
    </lineage>
</organism>
<sequence length="89" mass="9160">MPTRKVKVASRVGLHARPASLFVQAVTATGLPVTIAKGDGDPVDARSILMVMGLAVGNNDEVTLTAEGDGADAALDQLVELLEVDHDAP</sequence>
<dbReference type="GO" id="GO:0009401">
    <property type="term" value="P:phosphoenolpyruvate-dependent sugar phosphotransferase system"/>
    <property type="evidence" value="ECO:0007669"/>
    <property type="project" value="UniProtKB-KW"/>
</dbReference>
<evidence type="ECO:0000313" key="7">
    <source>
        <dbReference type="EMBL" id="ACV78552.1"/>
    </source>
</evidence>
<dbReference type="InterPro" id="IPR001020">
    <property type="entry name" value="PTS_HPr_His_P_site"/>
</dbReference>
<dbReference type="RefSeq" id="WP_015747444.1">
    <property type="nucleotide sequence ID" value="NC_013235.1"/>
</dbReference>
<dbReference type="Gene3D" id="3.30.1340.10">
    <property type="entry name" value="HPr-like"/>
    <property type="match status" value="1"/>
</dbReference>
<dbReference type="Proteomes" id="UP000002218">
    <property type="component" value="Chromosome"/>
</dbReference>
<reference evidence="8" key="1">
    <citation type="submission" date="2009-09" db="EMBL/GenBank/DDBJ databases">
        <title>The complete genome of Nakamurella multipartita DSM 44233.</title>
        <authorList>
            <consortium name="US DOE Joint Genome Institute (JGI-PGF)"/>
            <person name="Lucas S."/>
            <person name="Copeland A."/>
            <person name="Lapidus A."/>
            <person name="Glavina del Rio T."/>
            <person name="Dalin E."/>
            <person name="Tice H."/>
            <person name="Bruce D."/>
            <person name="Goodwin L."/>
            <person name="Pitluck S."/>
            <person name="Kyrpides N."/>
            <person name="Mavromatis K."/>
            <person name="Ivanova N."/>
            <person name="Ovchinnikova G."/>
            <person name="Sims D."/>
            <person name="Meincke L."/>
            <person name="Brettin T."/>
            <person name="Detter J.C."/>
            <person name="Han C."/>
            <person name="Larimer F."/>
            <person name="Land M."/>
            <person name="Hauser L."/>
            <person name="Markowitz V."/>
            <person name="Cheng J.-F."/>
            <person name="Hugenholtz P."/>
            <person name="Woyke T."/>
            <person name="Wu D."/>
            <person name="Klenk H.-P."/>
            <person name="Eisen J.A."/>
        </authorList>
    </citation>
    <scope>NUCLEOTIDE SEQUENCE [LARGE SCALE GENOMIC DNA]</scope>
    <source>
        <strain evidence="8">ATCC 700099 / DSM 44233 / CIP 104796 / JCM 9543 / NBRC 105858 / Y-104</strain>
    </source>
</reference>
<dbReference type="CDD" id="cd00367">
    <property type="entry name" value="PTS-HPr_like"/>
    <property type="match status" value="1"/>
</dbReference>
<dbReference type="HOGENOM" id="CLU_136230_3_2_11"/>
<reference evidence="7 8" key="2">
    <citation type="journal article" date="2010" name="Stand. Genomic Sci.">
        <title>Complete genome sequence of Nakamurella multipartita type strain (Y-104).</title>
        <authorList>
            <person name="Tice H."/>
            <person name="Mayilraj S."/>
            <person name="Sims D."/>
            <person name="Lapidus A."/>
            <person name="Nolan M."/>
            <person name="Lucas S."/>
            <person name="Glavina Del Rio T."/>
            <person name="Copeland A."/>
            <person name="Cheng J.F."/>
            <person name="Meincke L."/>
            <person name="Bruce D."/>
            <person name="Goodwin L."/>
            <person name="Pitluck S."/>
            <person name="Ivanova N."/>
            <person name="Mavromatis K."/>
            <person name="Ovchinnikova G."/>
            <person name="Pati A."/>
            <person name="Chen A."/>
            <person name="Palaniappan K."/>
            <person name="Land M."/>
            <person name="Hauser L."/>
            <person name="Chang Y.J."/>
            <person name="Jeffries C.D."/>
            <person name="Detter J.C."/>
            <person name="Brettin T."/>
            <person name="Rohde M."/>
            <person name="Goker M."/>
            <person name="Bristow J."/>
            <person name="Eisen J.A."/>
            <person name="Markowitz V."/>
            <person name="Hugenholtz P."/>
            <person name="Kyrpides N.C."/>
            <person name="Klenk H.P."/>
            <person name="Chen F."/>
        </authorList>
    </citation>
    <scope>NUCLEOTIDE SEQUENCE [LARGE SCALE GENOMIC DNA]</scope>
    <source>
        <strain evidence="8">ATCC 700099 / DSM 44233 / CIP 104796 / JCM 9543 / NBRC 105858 / Y-104</strain>
    </source>
</reference>
<accession>C8XJ87</accession>
<dbReference type="STRING" id="479431.Namu_2174"/>
<dbReference type="SUPFAM" id="SSF55594">
    <property type="entry name" value="HPr-like"/>
    <property type="match status" value="1"/>
</dbReference>
<dbReference type="InParanoid" id="C8XJ87"/>
<protein>
    <recommendedName>
        <fullName evidence="3">Phosphocarrier protein HPr</fullName>
    </recommendedName>
</protein>
<evidence type="ECO:0000256" key="5">
    <source>
        <dbReference type="ARBA" id="ARBA00022683"/>
    </source>
</evidence>
<dbReference type="NCBIfam" id="TIGR01003">
    <property type="entry name" value="PTS_HPr_family"/>
    <property type="match status" value="1"/>
</dbReference>
<name>C8XJ87_NAKMY</name>
<evidence type="ECO:0000313" key="8">
    <source>
        <dbReference type="Proteomes" id="UP000002218"/>
    </source>
</evidence>
<dbReference type="AlphaFoldDB" id="C8XJ87"/>
<dbReference type="GO" id="GO:0016740">
    <property type="term" value="F:transferase activity"/>
    <property type="evidence" value="ECO:0007669"/>
    <property type="project" value="UniProtKB-KW"/>
</dbReference>
<proteinExistence type="predicted"/>
<dbReference type="eggNOG" id="COG1925">
    <property type="taxonomic scope" value="Bacteria"/>
</dbReference>
<feature type="domain" description="HPr" evidence="6">
    <location>
        <begin position="1"/>
        <end position="89"/>
    </location>
</feature>
<dbReference type="PANTHER" id="PTHR33705:SF2">
    <property type="entry name" value="PHOSPHOCARRIER PROTEIN NPR"/>
    <property type="match status" value="1"/>
</dbReference>
<evidence type="ECO:0000256" key="2">
    <source>
        <dbReference type="ARBA" id="ARBA00004496"/>
    </source>
</evidence>